<comment type="caution">
    <text evidence="1">The sequence shown here is derived from an EMBL/GenBank/DDBJ whole genome shotgun (WGS) entry which is preliminary data.</text>
</comment>
<name>A0A9R1VHH3_LACSA</name>
<reference evidence="1 2" key="1">
    <citation type="journal article" date="2017" name="Nat. Commun.">
        <title>Genome assembly with in vitro proximity ligation data and whole-genome triplication in lettuce.</title>
        <authorList>
            <person name="Reyes-Chin-Wo S."/>
            <person name="Wang Z."/>
            <person name="Yang X."/>
            <person name="Kozik A."/>
            <person name="Arikit S."/>
            <person name="Song C."/>
            <person name="Xia L."/>
            <person name="Froenicke L."/>
            <person name="Lavelle D.O."/>
            <person name="Truco M.J."/>
            <person name="Xia R."/>
            <person name="Zhu S."/>
            <person name="Xu C."/>
            <person name="Xu H."/>
            <person name="Xu X."/>
            <person name="Cox K."/>
            <person name="Korf I."/>
            <person name="Meyers B.C."/>
            <person name="Michelmore R.W."/>
        </authorList>
    </citation>
    <scope>NUCLEOTIDE SEQUENCE [LARGE SCALE GENOMIC DNA]</scope>
    <source>
        <strain evidence="2">cv. Salinas</strain>
        <tissue evidence="1">Seedlings</tissue>
    </source>
</reference>
<evidence type="ECO:0000313" key="1">
    <source>
        <dbReference type="EMBL" id="KAJ0204818.1"/>
    </source>
</evidence>
<evidence type="ECO:0000313" key="2">
    <source>
        <dbReference type="Proteomes" id="UP000235145"/>
    </source>
</evidence>
<dbReference type="EMBL" id="NBSK02000005">
    <property type="protein sequence ID" value="KAJ0204818.1"/>
    <property type="molecule type" value="Genomic_DNA"/>
</dbReference>
<sequence length="444" mass="50769">MSNLCSEEMKSSLQGKKKYLFVMYPRFLQMVLNEKYPQIERSSNTLDMKALGPNTFGLMKQSRKAAKVPYQGLKELLSLESLLKFKTILLLVEISDDEEEEVQDNNMIVNELENFLQSISIPEEDMDALITELQRTARKPPQIFHVTTEPPSESNQEDSSHVLLLMKRKRRDPRPGVLITYLFKISVAQNIESAFIESSPVLQEISSPLPESTPMDQDFESPIVEQESKLPEFEFVDVALLQNKDIRTSDLEKENSIKDANISELQANLGGLTALFFDLKQRLHQTFGDDFQPLSVEGDKISASSSVPVNSTSQPASGRVVRPTADANLDTFLFSGPTSGQERREKLIRVKQLRGKMLVMKHSDQNAPGDHPKIFLRETGKKFTDKYWDRSGILMWGYEFDKKMWIVKRKSGRDEYYEKKVDFFVLDKSLSFGTDPRSFPQSNQ</sequence>
<organism evidence="1 2">
    <name type="scientific">Lactuca sativa</name>
    <name type="common">Garden lettuce</name>
    <dbReference type="NCBI Taxonomy" id="4236"/>
    <lineage>
        <taxon>Eukaryota</taxon>
        <taxon>Viridiplantae</taxon>
        <taxon>Streptophyta</taxon>
        <taxon>Embryophyta</taxon>
        <taxon>Tracheophyta</taxon>
        <taxon>Spermatophyta</taxon>
        <taxon>Magnoliopsida</taxon>
        <taxon>eudicotyledons</taxon>
        <taxon>Gunneridae</taxon>
        <taxon>Pentapetalae</taxon>
        <taxon>asterids</taxon>
        <taxon>campanulids</taxon>
        <taxon>Asterales</taxon>
        <taxon>Asteraceae</taxon>
        <taxon>Cichorioideae</taxon>
        <taxon>Cichorieae</taxon>
        <taxon>Lactucinae</taxon>
        <taxon>Lactuca</taxon>
    </lineage>
</organism>
<proteinExistence type="predicted"/>
<accession>A0A9R1VHH3</accession>
<gene>
    <name evidence="1" type="ORF">LSAT_V11C500277750</name>
</gene>
<dbReference type="Proteomes" id="UP000235145">
    <property type="component" value="Unassembled WGS sequence"/>
</dbReference>
<protein>
    <submittedName>
        <fullName evidence="1">Uncharacterized protein</fullName>
    </submittedName>
</protein>
<dbReference type="AlphaFoldDB" id="A0A9R1VHH3"/>
<keyword evidence="2" id="KW-1185">Reference proteome</keyword>